<organism evidence="1 2">
    <name type="scientific">Shuttleworthella satelles DSM 14600</name>
    <dbReference type="NCBI Taxonomy" id="626523"/>
    <lineage>
        <taxon>Bacteria</taxon>
        <taxon>Bacillati</taxon>
        <taxon>Bacillota</taxon>
        <taxon>Clostridia</taxon>
        <taxon>Lachnospirales</taxon>
        <taxon>Lachnospiraceae</taxon>
        <taxon>Shuttleworthella</taxon>
    </lineage>
</organism>
<gene>
    <name evidence="1" type="ORF">GCWU000342_02196</name>
</gene>
<dbReference type="RefSeq" id="WP_006907172.1">
    <property type="nucleotide sequence ID" value="NZ_GG665867.1"/>
</dbReference>
<dbReference type="AlphaFoldDB" id="C4GDM2"/>
<dbReference type="Proteomes" id="UP000003494">
    <property type="component" value="Unassembled WGS sequence"/>
</dbReference>
<dbReference type="EMBL" id="ACIP02000007">
    <property type="protein sequence ID" value="EEP27501.1"/>
    <property type="molecule type" value="Genomic_DNA"/>
</dbReference>
<protein>
    <recommendedName>
        <fullName evidence="3">Uridine kinase</fullName>
    </recommendedName>
</protein>
<name>C4GDM2_9FIRM</name>
<dbReference type="eggNOG" id="COG0572">
    <property type="taxonomic scope" value="Bacteria"/>
</dbReference>
<evidence type="ECO:0000313" key="2">
    <source>
        <dbReference type="Proteomes" id="UP000003494"/>
    </source>
</evidence>
<dbReference type="SUPFAM" id="SSF52540">
    <property type="entry name" value="P-loop containing nucleoside triphosphate hydrolases"/>
    <property type="match status" value="1"/>
</dbReference>
<comment type="caution">
    <text evidence="1">The sequence shown here is derived from an EMBL/GenBank/DDBJ whole genome shotgun (WGS) entry which is preliminary data.</text>
</comment>
<dbReference type="InterPro" id="IPR027417">
    <property type="entry name" value="P-loop_NTPase"/>
</dbReference>
<evidence type="ECO:0008006" key="3">
    <source>
        <dbReference type="Google" id="ProtNLM"/>
    </source>
</evidence>
<dbReference type="STRING" id="626523.GCWU000342_02196"/>
<sequence>MIRDLAQLTALIQEEARKKADKSYIVAIDGRSAAGKSTLAAALGAEMGLDPVHMDDFFLPQELRTKERLGAPGGNVHFERFAAEVLPRLSEEDAFSYTRFDCKIMDYGPAVSVRAGRIRLVEGAYSFHPYYGDYADLKIFYDIDPLLQLARIEKRNGPEGLRNFQSRWIPMEESYHMNCHTLDQAELVIRAGDFFLSAREE</sequence>
<evidence type="ECO:0000313" key="1">
    <source>
        <dbReference type="EMBL" id="EEP27501.1"/>
    </source>
</evidence>
<accession>C4GDM2</accession>
<keyword evidence="2" id="KW-1185">Reference proteome</keyword>
<reference evidence="1" key="1">
    <citation type="submission" date="2009-04" db="EMBL/GenBank/DDBJ databases">
        <authorList>
            <person name="Weinstock G."/>
            <person name="Sodergren E."/>
            <person name="Clifton S."/>
            <person name="Fulton L."/>
            <person name="Fulton B."/>
            <person name="Courtney L."/>
            <person name="Fronick C."/>
            <person name="Harrison M."/>
            <person name="Strong C."/>
            <person name="Farmer C."/>
            <person name="Delahaunty K."/>
            <person name="Markovic C."/>
            <person name="Hall O."/>
            <person name="Minx P."/>
            <person name="Tomlinson C."/>
            <person name="Mitreva M."/>
            <person name="Nelson J."/>
            <person name="Hou S."/>
            <person name="Wollam A."/>
            <person name="Pepin K.H."/>
            <person name="Johnson M."/>
            <person name="Bhonagiri V."/>
            <person name="Nash W.E."/>
            <person name="Warren W."/>
            <person name="Chinwalla A."/>
            <person name="Mardis E.R."/>
            <person name="Wilson R.K."/>
        </authorList>
    </citation>
    <scope>NUCLEOTIDE SEQUENCE [LARGE SCALE GENOMIC DNA]</scope>
    <source>
        <strain evidence="1">DSM 14600</strain>
    </source>
</reference>
<dbReference type="Gene3D" id="3.40.50.300">
    <property type="entry name" value="P-loop containing nucleotide triphosphate hydrolases"/>
    <property type="match status" value="1"/>
</dbReference>
<dbReference type="HOGENOM" id="CLU_087906_3_0_9"/>
<proteinExistence type="predicted"/>